<evidence type="ECO:0000313" key="1">
    <source>
        <dbReference type="EMBL" id="MBT1072725.1"/>
    </source>
</evidence>
<dbReference type="InterPro" id="IPR014985">
    <property type="entry name" value="WbqC"/>
</dbReference>
<dbReference type="EMBL" id="JAHDYS010000012">
    <property type="protein sequence ID" value="MBT1072725.1"/>
    <property type="molecule type" value="Genomic_DNA"/>
</dbReference>
<reference evidence="1 2" key="1">
    <citation type="submission" date="2021-05" db="EMBL/GenBank/DDBJ databases">
        <title>The draft genome of Geobacter chapellei DSM 13688.</title>
        <authorList>
            <person name="Xu Z."/>
            <person name="Masuda Y."/>
            <person name="Itoh H."/>
            <person name="Senoo K."/>
        </authorList>
    </citation>
    <scope>NUCLEOTIDE SEQUENCE [LARGE SCALE GENOMIC DNA]</scope>
    <source>
        <strain evidence="1 2">DSM 13688</strain>
    </source>
</reference>
<protein>
    <submittedName>
        <fullName evidence="1">WbqC family protein</fullName>
    </submittedName>
</protein>
<organism evidence="1 2">
    <name type="scientific">Pelotalea chapellei</name>
    <dbReference type="NCBI Taxonomy" id="44671"/>
    <lineage>
        <taxon>Bacteria</taxon>
        <taxon>Pseudomonadati</taxon>
        <taxon>Thermodesulfobacteriota</taxon>
        <taxon>Desulfuromonadia</taxon>
        <taxon>Geobacterales</taxon>
        <taxon>Geobacteraceae</taxon>
        <taxon>Pelotalea</taxon>
    </lineage>
</organism>
<accession>A0ABS5UAN6</accession>
<gene>
    <name evidence="1" type="ORF">KJB30_13085</name>
</gene>
<sequence length="23" mass="2989">MVDEFILYDDVQYTRQNWRNRNL</sequence>
<evidence type="ECO:0000313" key="2">
    <source>
        <dbReference type="Proteomes" id="UP000784128"/>
    </source>
</evidence>
<name>A0ABS5UAN6_9BACT</name>
<dbReference type="Proteomes" id="UP000784128">
    <property type="component" value="Unassembled WGS sequence"/>
</dbReference>
<proteinExistence type="predicted"/>
<comment type="caution">
    <text evidence="1">The sequence shown here is derived from an EMBL/GenBank/DDBJ whole genome shotgun (WGS) entry which is preliminary data.</text>
</comment>
<keyword evidence="2" id="KW-1185">Reference proteome</keyword>
<dbReference type="Pfam" id="PF08889">
    <property type="entry name" value="WbqC"/>
    <property type="match status" value="1"/>
</dbReference>